<evidence type="ECO:0000313" key="7">
    <source>
        <dbReference type="Proteomes" id="UP000218231"/>
    </source>
</evidence>
<evidence type="ECO:0000256" key="1">
    <source>
        <dbReference type="ARBA" id="ARBA00022723"/>
    </source>
</evidence>
<gene>
    <name evidence="6" type="ORF">WR25_10432</name>
</gene>
<dbReference type="Gene3D" id="2.60.40.790">
    <property type="match status" value="1"/>
</dbReference>
<dbReference type="CDD" id="cd06466">
    <property type="entry name" value="p23_CS_SGT1_like"/>
    <property type="match status" value="1"/>
</dbReference>
<dbReference type="InterPro" id="IPR008978">
    <property type="entry name" value="HSP20-like_chaperone"/>
</dbReference>
<dbReference type="Gene3D" id="4.10.1130.20">
    <property type="match status" value="2"/>
</dbReference>
<dbReference type="PANTHER" id="PTHR46983:SF3">
    <property type="entry name" value="CHPADIPLOID STATE MAINTENANCE PROTEIN CHPA"/>
    <property type="match status" value="1"/>
</dbReference>
<dbReference type="Proteomes" id="UP000218231">
    <property type="component" value="Unassembled WGS sequence"/>
</dbReference>
<evidence type="ECO:0000313" key="6">
    <source>
        <dbReference type="EMBL" id="PAV62646.1"/>
    </source>
</evidence>
<dbReference type="SUPFAM" id="SSF49764">
    <property type="entry name" value="HSP20-like chaperones"/>
    <property type="match status" value="1"/>
</dbReference>
<proteinExistence type="predicted"/>
<keyword evidence="2" id="KW-0677">Repeat</keyword>
<dbReference type="PANTHER" id="PTHR46983">
    <property type="entry name" value="CYSTEINE AND HISTIDINE-RICH DOMAIN-CONTAINING PROTEIN 1"/>
    <property type="match status" value="1"/>
</dbReference>
<accession>A0A2A2JLH5</accession>
<dbReference type="GO" id="GO:0046872">
    <property type="term" value="F:metal ion binding"/>
    <property type="evidence" value="ECO:0007669"/>
    <property type="project" value="UniProtKB-KW"/>
</dbReference>
<evidence type="ECO:0000256" key="2">
    <source>
        <dbReference type="ARBA" id="ARBA00022737"/>
    </source>
</evidence>
<organism evidence="6 7">
    <name type="scientific">Diploscapter pachys</name>
    <dbReference type="NCBI Taxonomy" id="2018661"/>
    <lineage>
        <taxon>Eukaryota</taxon>
        <taxon>Metazoa</taxon>
        <taxon>Ecdysozoa</taxon>
        <taxon>Nematoda</taxon>
        <taxon>Chromadorea</taxon>
        <taxon>Rhabditida</taxon>
        <taxon>Rhabditina</taxon>
        <taxon>Rhabditomorpha</taxon>
        <taxon>Rhabditoidea</taxon>
        <taxon>Rhabditidae</taxon>
        <taxon>Diploscapter</taxon>
    </lineage>
</organism>
<sequence>MAGALVQCYNKGCGKKFSPDENDAESCCYHPGPPYFHDAYKIWNCCNKKSTDFGTWLAYPGCTRGKHSNVKPEDVVRVSAVKEIRPEKEDEVIVWNGLNKPAERKPDEAREEVPIKITVNPSAKAAVDSYREQHSSAETSDELKIGTPCRNNSCSQAYAGPETFTTPCTHHPGQAIFHEGIKYWSCCQKKTTNFGAFLEQPGCETGTHQFSRSEKVDKVREDHFCANGMVTINVYCKGAVYDQVEVKSDGQLLRAKIVHAFGDKESNLVYDLYGEVVPDESEVVISERKVELKLKQQTPKSWPRLQYDETMS</sequence>
<dbReference type="AlphaFoldDB" id="A0A2A2JLH5"/>
<dbReference type="InterPro" id="IPR007051">
    <property type="entry name" value="CHORD_dom"/>
</dbReference>
<keyword evidence="7" id="KW-1185">Reference proteome</keyword>
<dbReference type="InterPro" id="IPR007052">
    <property type="entry name" value="CS_dom"/>
</dbReference>
<dbReference type="EMBL" id="LIAE01010353">
    <property type="protein sequence ID" value="PAV62646.1"/>
    <property type="molecule type" value="Genomic_DNA"/>
</dbReference>
<keyword evidence="3" id="KW-0862">Zinc</keyword>
<dbReference type="STRING" id="2018661.A0A2A2JLH5"/>
<dbReference type="OrthoDB" id="10261079at2759"/>
<dbReference type="InterPro" id="IPR039790">
    <property type="entry name" value="CHRD1"/>
</dbReference>
<evidence type="ECO:0000256" key="3">
    <source>
        <dbReference type="ARBA" id="ARBA00022833"/>
    </source>
</evidence>
<keyword evidence="1" id="KW-0479">Metal-binding</keyword>
<dbReference type="Pfam" id="PF04968">
    <property type="entry name" value="CHORD"/>
    <property type="match status" value="2"/>
</dbReference>
<name>A0A2A2JLH5_9BILA</name>
<reference evidence="6 7" key="1">
    <citation type="journal article" date="2017" name="Curr. Biol.">
        <title>Genome architecture and evolution of a unichromosomal asexual nematode.</title>
        <authorList>
            <person name="Fradin H."/>
            <person name="Zegar C."/>
            <person name="Gutwein M."/>
            <person name="Lucas J."/>
            <person name="Kovtun M."/>
            <person name="Corcoran D."/>
            <person name="Baugh L.R."/>
            <person name="Kiontke K."/>
            <person name="Gunsalus K."/>
            <person name="Fitch D.H."/>
            <person name="Piano F."/>
        </authorList>
    </citation>
    <scope>NUCLEOTIDE SEQUENCE [LARGE SCALE GENOMIC DNA]</scope>
    <source>
        <strain evidence="6">PF1309</strain>
    </source>
</reference>
<dbReference type="PROSITE" id="PS51401">
    <property type="entry name" value="CHORD"/>
    <property type="match status" value="2"/>
</dbReference>
<feature type="domain" description="CS" evidence="4">
    <location>
        <begin position="205"/>
        <end position="306"/>
    </location>
</feature>
<feature type="domain" description="CHORD" evidence="5">
    <location>
        <begin position="8"/>
        <end position="67"/>
    </location>
</feature>
<protein>
    <recommendedName>
        <fullName evidence="8">CS domain-containing protein</fullName>
    </recommendedName>
</protein>
<dbReference type="Pfam" id="PF04969">
    <property type="entry name" value="CS"/>
    <property type="match status" value="1"/>
</dbReference>
<comment type="caution">
    <text evidence="6">The sequence shown here is derived from an EMBL/GenBank/DDBJ whole genome shotgun (WGS) entry which is preliminary data.</text>
</comment>
<evidence type="ECO:0000259" key="5">
    <source>
        <dbReference type="PROSITE" id="PS51401"/>
    </source>
</evidence>
<evidence type="ECO:0008006" key="8">
    <source>
        <dbReference type="Google" id="ProtNLM"/>
    </source>
</evidence>
<evidence type="ECO:0000259" key="4">
    <source>
        <dbReference type="PROSITE" id="PS51203"/>
    </source>
</evidence>
<feature type="domain" description="CHORD" evidence="5">
    <location>
        <begin position="149"/>
        <end position="208"/>
    </location>
</feature>
<dbReference type="PROSITE" id="PS51203">
    <property type="entry name" value="CS"/>
    <property type="match status" value="1"/>
</dbReference>